<dbReference type="GO" id="GO:0003676">
    <property type="term" value="F:nucleic acid binding"/>
    <property type="evidence" value="ECO:0007669"/>
    <property type="project" value="InterPro"/>
</dbReference>
<protein>
    <recommendedName>
        <fullName evidence="1">RNase H type-1 domain-containing protein</fullName>
    </recommendedName>
</protein>
<accession>A0A0F9HKC2</accession>
<dbReference type="AlphaFoldDB" id="A0A0F9HKC2"/>
<dbReference type="SUPFAM" id="SSF53098">
    <property type="entry name" value="Ribonuclease H-like"/>
    <property type="match status" value="1"/>
</dbReference>
<comment type="caution">
    <text evidence="2">The sequence shown here is derived from an EMBL/GenBank/DDBJ whole genome shotgun (WGS) entry which is preliminary data.</text>
</comment>
<organism evidence="2">
    <name type="scientific">marine sediment metagenome</name>
    <dbReference type="NCBI Taxonomy" id="412755"/>
    <lineage>
        <taxon>unclassified sequences</taxon>
        <taxon>metagenomes</taxon>
        <taxon>ecological metagenomes</taxon>
    </lineage>
</organism>
<evidence type="ECO:0000313" key="2">
    <source>
        <dbReference type="EMBL" id="KKL82145.1"/>
    </source>
</evidence>
<reference evidence="2" key="1">
    <citation type="journal article" date="2015" name="Nature">
        <title>Complex archaea that bridge the gap between prokaryotes and eukaryotes.</title>
        <authorList>
            <person name="Spang A."/>
            <person name="Saw J.H."/>
            <person name="Jorgensen S.L."/>
            <person name="Zaremba-Niedzwiedzka K."/>
            <person name="Martijn J."/>
            <person name="Lind A.E."/>
            <person name="van Eijk R."/>
            <person name="Schleper C."/>
            <person name="Guy L."/>
            <person name="Ettema T.J."/>
        </authorList>
    </citation>
    <scope>NUCLEOTIDE SEQUENCE</scope>
</reference>
<sequence>MKIFYTDASASKKRTFCLVTDSEGSYLCHQNCNYIKKKSFLAELLGIITVIKNAYILDPTERVVIFTDCISSADLLTRDTCSKKQEKNQLLLLGRTLLQDNKNIDVIWIPRKSNLAGRLITRYQRTKRKHGITRKLSKKYAFAA</sequence>
<evidence type="ECO:0000259" key="1">
    <source>
        <dbReference type="Pfam" id="PF13456"/>
    </source>
</evidence>
<dbReference type="Gene3D" id="3.30.420.10">
    <property type="entry name" value="Ribonuclease H-like superfamily/Ribonuclease H"/>
    <property type="match status" value="1"/>
</dbReference>
<dbReference type="GO" id="GO:0004523">
    <property type="term" value="F:RNA-DNA hybrid ribonuclease activity"/>
    <property type="evidence" value="ECO:0007669"/>
    <property type="project" value="InterPro"/>
</dbReference>
<dbReference type="InterPro" id="IPR036397">
    <property type="entry name" value="RNaseH_sf"/>
</dbReference>
<dbReference type="EMBL" id="LAZR01022355">
    <property type="protein sequence ID" value="KKL82145.1"/>
    <property type="molecule type" value="Genomic_DNA"/>
</dbReference>
<dbReference type="Pfam" id="PF13456">
    <property type="entry name" value="RVT_3"/>
    <property type="match status" value="1"/>
</dbReference>
<feature type="domain" description="RNase H type-1" evidence="1">
    <location>
        <begin position="19"/>
        <end position="115"/>
    </location>
</feature>
<proteinExistence type="predicted"/>
<dbReference type="InterPro" id="IPR012337">
    <property type="entry name" value="RNaseH-like_sf"/>
</dbReference>
<name>A0A0F9HKC2_9ZZZZ</name>
<gene>
    <name evidence="2" type="ORF">LCGC14_1987660</name>
</gene>
<dbReference type="InterPro" id="IPR002156">
    <property type="entry name" value="RNaseH_domain"/>
</dbReference>